<name>A0ACC2LRX6_PERAE</name>
<comment type="caution">
    <text evidence="1">The sequence shown here is derived from an EMBL/GenBank/DDBJ whole genome shotgun (WGS) entry which is preliminary data.</text>
</comment>
<organism evidence="1 2">
    <name type="scientific">Persea americana</name>
    <name type="common">Avocado</name>
    <dbReference type="NCBI Taxonomy" id="3435"/>
    <lineage>
        <taxon>Eukaryota</taxon>
        <taxon>Viridiplantae</taxon>
        <taxon>Streptophyta</taxon>
        <taxon>Embryophyta</taxon>
        <taxon>Tracheophyta</taxon>
        <taxon>Spermatophyta</taxon>
        <taxon>Magnoliopsida</taxon>
        <taxon>Magnoliidae</taxon>
        <taxon>Laurales</taxon>
        <taxon>Lauraceae</taxon>
        <taxon>Persea</taxon>
    </lineage>
</organism>
<sequence>MGCATCGIEGAVQQVGYCEVCGLQRDECSSEGKPECRETGGAVMVPSAGERVGCVYGEESGGCTVDLGSSGEWKKKKGKGGVVQRVQKSSAGTEAVNNREDSEEEEKELNKEKE</sequence>
<protein>
    <submittedName>
        <fullName evidence="1">Uncharacterized protein</fullName>
    </submittedName>
</protein>
<evidence type="ECO:0000313" key="1">
    <source>
        <dbReference type="EMBL" id="KAJ8635804.1"/>
    </source>
</evidence>
<gene>
    <name evidence="1" type="ORF">MRB53_010071</name>
</gene>
<proteinExistence type="predicted"/>
<keyword evidence="2" id="KW-1185">Reference proteome</keyword>
<evidence type="ECO:0000313" key="2">
    <source>
        <dbReference type="Proteomes" id="UP001234297"/>
    </source>
</evidence>
<accession>A0ACC2LRX6</accession>
<reference evidence="1 2" key="1">
    <citation type="journal article" date="2022" name="Hortic Res">
        <title>A haplotype resolved chromosomal level avocado genome allows analysis of novel avocado genes.</title>
        <authorList>
            <person name="Nath O."/>
            <person name="Fletcher S.J."/>
            <person name="Hayward A."/>
            <person name="Shaw L.M."/>
            <person name="Masouleh A.K."/>
            <person name="Furtado A."/>
            <person name="Henry R.J."/>
            <person name="Mitter N."/>
        </authorList>
    </citation>
    <scope>NUCLEOTIDE SEQUENCE [LARGE SCALE GENOMIC DNA]</scope>
    <source>
        <strain evidence="2">cv. Hass</strain>
    </source>
</reference>
<dbReference type="Proteomes" id="UP001234297">
    <property type="component" value="Chromosome 3"/>
</dbReference>
<dbReference type="EMBL" id="CM056811">
    <property type="protein sequence ID" value="KAJ8635804.1"/>
    <property type="molecule type" value="Genomic_DNA"/>
</dbReference>